<feature type="region of interest" description="Disordered" evidence="4">
    <location>
        <begin position="1035"/>
        <end position="1056"/>
    </location>
</feature>
<dbReference type="SUPFAM" id="SSF48403">
    <property type="entry name" value="Ankyrin repeat"/>
    <property type="match status" value="1"/>
</dbReference>
<dbReference type="InterPro" id="IPR039497">
    <property type="entry name" value="CC144C-like_CC_dom"/>
</dbReference>
<feature type="repeat" description="ANK" evidence="2">
    <location>
        <begin position="175"/>
        <end position="207"/>
    </location>
</feature>
<dbReference type="SMART" id="SM00248">
    <property type="entry name" value="ANK"/>
    <property type="match status" value="6"/>
</dbReference>
<dbReference type="OrthoDB" id="9450071at2759"/>
<reference evidence="7" key="3">
    <citation type="submission" date="2025-09" db="UniProtKB">
        <authorList>
            <consortium name="Ensembl"/>
        </authorList>
    </citation>
    <scope>IDENTIFICATION</scope>
</reference>
<sequence length="2465" mass="283877">MKKIFNFGSKKGQSPSRSFAVPRRDCGVPESDTSAGYLLRDKELGKLHKAASVGDVAKVQQLLLLGKHDVNDLDKVKRTPLHLACAKGYPDVVSLLVQRKCKLNLCDNDNRTPLIKAVQCQQEECATILLEHGADPNLVDSNNNTALHYAASGQNKAIAAQLLKHKGDIEAKNKEGYTPLLLAVTENNHDIVDFFLKNGANVNASDKSKRTALMIAVSSEPTGIVSLLLGYDVDLSCQDIYGWTVEQYAKLSGYPIHRQLINQYEIQKERNQHLSPQINCSKRVSSTGFILGGPALDKEEMQESPLQTSGTRISGKVEESSAEESLSRLSDKPGADDSWPTTDDEELDFTTKKLPKSNITKIINVSQQIRKSIDEKSSTVNTEHRTFLGHHQSDSEKEDMTDSLPKPSSQAQCSPHPAHPSLRSFSKSSHMMSTLLAINKKGKDSRNGSSQKSHHKKIHDYLRIKDKTLMGLKNSCVNSQKEEELESNQEEGQLEDYEGKVAEEEESEEEEEGEEEEYSQDVQDVIDGEEESDYVDTEDEDEEDFENTKEKEGVNNHQNLCLPTVKYDRIEAKCKISKEKQVTNISTEFPVSVITDIYGKSDATSLKEDSTDSEEEEKEDGILVDNDTGKQTPHETPSIPNEHSTSARSVVRKDMMSALGLEEEDDAESPWDSECTSESLPKGSSRHMLAATNQTIKNSISMEQLEDVPYIPSFLNESRNFKMDKLTDTRSIRMPVGSLDHPQRNPIFKPIQSTLEMKDSFTNQEVEKEVKEKQKSDFMEEFGLDDADDIDDASDWDSTSISQKNESHRNSKDLNFNGNYPCKSLPLIKNWSGSTEFEKIPLKEDEATETATEAESGPATRFRVATLVENAVLRKQCESPLEKEDDKEDFTRELEFKGSSEGNQESFDKSDQEQDKVTLETANIPEQTAFNKQVKPLDLPVLYLKRMPQGPECNKKAHGDDVHLEADPNWEEKYEKMWVAEEKMEVKKNFKIITTELKQMFGEIYEKDKIADQPTEKLQEEILPGFEEELKQLQEVSPSLTNNSSDSEEKKKHGGPFSVEVLSFPRQREYGMESATLQNLKLIFDKNVLQSSCNLCSESSNLHLKNDNKPEIECTCDVNEEDIAYNAENIKRADSKRGINEMKEDEAFGMQMAGSLNKHTTNLEPDSGRLLQSNGLGSQFAVCLTCSDEMKSVVQEKKPTLITATKFNEKTKVNETLFQNSDHNANNATNKLRHWRHSLPYSDKISNVQLDKELKEDMQRFKNELGILQVEFLTLEKEKIQLQKEVEEEKKKHQHNEMETLEGKNGDKLSENIMAGKVNELFSMESNQLNKDDENKIPREEIPIMSISKEISAPVHHLLKNNDFATNRKNVKKPQNNKWIPKDPGMTLSSEKVNSSSGILLHSCDDSSLSETDNYELRPAKKTLNEKNKDKVQVDADDLDDLTQSSDTATEDYDLPPSNYKNIMLLIEQLSVDCKDSIHLLKIQDAVLKYERSVELKKARCTQLKRKVKSLENKITGLQEELSETRKMKSQLEHQKVEWDRELYRLRFTLKQEKEKQLSTEMLFEKTREQLRRKEEQYSKEVELKQQLEFTLRTLDLELRTVKSNFKQVEEERNDAQRQLSREQSARVLQDGILNNYLWKQKEIEAAASKMIQSSEVPDSHEKEKCLLHENQSLLDEVAKLKLELDTIKIKDQEKEDRYTEENEVLKEKNDELQKELKLKEEALRETIFQYSGQVNVLTTENTMLSSKLDNEKQNRDKLETEVESYRSRLNSAILDHERSQTSKLDLENIFQRERDEWLHLQDKLRDNNGVLSQELSKAESKANRLENELYQVCDSLREKTLILESTQRELNQTQNKAKELENKNQMDKEKLDRYIIKQESIQERLAQIQSENMLLRQQLEDAQNKGVIKEKVVNDVQVQFSDLFNKLRADTEKQVLLVEERNKELINECNHLREQMCKYENEKAEREGTVRKLQQELADSLKKQSMTEASLEVTSRYRNDLEDKKKQLQKEVDQIKSKLQESQERHIQSQRSTNELEDHIQKLEIENARLEATVKQQVGKIENIQKNILDSTKLDTEREKLKKLIELKQSLENRLEQEMKRNDELQKDVSGFKKLLKTTKKKLREYEKGEVISQEVLKQTHFDEDRQINRLKNKNEDLTQQLEATSSKCIQLESINRNLREELLSMKSLQKKCDRLERNKRELEEEVVDLKHHLEITKLEHSQVEQYKREIEERANQEIVEKLKEVNLFLQTQAATQDYLEQSRENSNASIRNQMENRIRDLEAELSKMKNSHQDSTKAELEIYRQLYSEELKIRESLSNKLDRTNERLAELSSRLLNEKQKSRILINSFTTSPVLEPPHVGDLHTTMVLNRRLIPRGNLLYSTGNTVSSTNSMEAYLTKMRQELDKSISRELDEANAEFESRSCWAFPVGSTDESTRMPNLNQDPVSRATQEYLEVLKKNYML</sequence>
<dbReference type="Pfam" id="PF00023">
    <property type="entry name" value="Ank"/>
    <property type="match status" value="2"/>
</dbReference>
<feature type="coiled-coil region" evidence="3">
    <location>
        <begin position="2142"/>
        <end position="2221"/>
    </location>
</feature>
<feature type="region of interest" description="Disordered" evidence="4">
    <location>
        <begin position="767"/>
        <end position="816"/>
    </location>
</feature>
<reference evidence="7 8" key="1">
    <citation type="journal article" date="2011" name="Proc. Natl. Acad. Sci. U.S.A.">
        <title>Genetic diversity and population structure of the endangered marsupial Sarcophilus harrisii (Tasmanian devil).</title>
        <authorList>
            <person name="Miller W."/>
            <person name="Hayes V.M."/>
            <person name="Ratan A."/>
            <person name="Petersen D.C."/>
            <person name="Wittekindt N.E."/>
            <person name="Miller J."/>
            <person name="Walenz B."/>
            <person name="Knight J."/>
            <person name="Qi J."/>
            <person name="Zhao F."/>
            <person name="Wang Q."/>
            <person name="Bedoya-Reina O.C."/>
            <person name="Katiyar N."/>
            <person name="Tomsho L.P."/>
            <person name="Kasson L.M."/>
            <person name="Hardie R.A."/>
            <person name="Woodbridge P."/>
            <person name="Tindall E.A."/>
            <person name="Bertelsen M.F."/>
            <person name="Dixon D."/>
            <person name="Pyecroft S."/>
            <person name="Helgen K.M."/>
            <person name="Lesk A.M."/>
            <person name="Pringle T.H."/>
            <person name="Patterson N."/>
            <person name="Zhang Y."/>
            <person name="Kreiss A."/>
            <person name="Woods G.M."/>
            <person name="Jones M.E."/>
            <person name="Schuster S.C."/>
        </authorList>
    </citation>
    <scope>NUCLEOTIDE SEQUENCE [LARGE SCALE GENOMIC DNA]</scope>
</reference>
<dbReference type="Pfam" id="PF12796">
    <property type="entry name" value="Ank_2"/>
    <property type="match status" value="1"/>
</dbReference>
<evidence type="ECO:0000256" key="1">
    <source>
        <dbReference type="ARBA" id="ARBA00023054"/>
    </source>
</evidence>
<evidence type="ECO:0000259" key="6">
    <source>
        <dbReference type="Pfam" id="PF14915"/>
    </source>
</evidence>
<feature type="region of interest" description="Disordered" evidence="4">
    <location>
        <begin position="439"/>
        <end position="460"/>
    </location>
</feature>
<feature type="compositionally biased region" description="Acidic residues" evidence="4">
    <location>
        <begin position="483"/>
        <end position="496"/>
    </location>
</feature>
<keyword evidence="1 3" id="KW-0175">Coiled coil</keyword>
<feature type="region of interest" description="Disordered" evidence="4">
    <location>
        <begin position="297"/>
        <end position="350"/>
    </location>
</feature>
<feature type="region of interest" description="Disordered" evidence="4">
    <location>
        <begin position="1"/>
        <end position="25"/>
    </location>
</feature>
<evidence type="ECO:0000256" key="2">
    <source>
        <dbReference type="PROSITE-ProRule" id="PRU00023"/>
    </source>
</evidence>
<feature type="coiled-coil region" evidence="3">
    <location>
        <begin position="2273"/>
        <end position="2343"/>
    </location>
</feature>
<dbReference type="KEGG" id="shr:100920658"/>
<feature type="compositionally biased region" description="Basic and acidic residues" evidence="4">
    <location>
        <begin position="373"/>
        <end position="400"/>
    </location>
</feature>
<dbReference type="Gene3D" id="1.25.40.20">
    <property type="entry name" value="Ankyrin repeat-containing domain"/>
    <property type="match status" value="2"/>
</dbReference>
<feature type="compositionally biased region" description="Basic and acidic residues" evidence="4">
    <location>
        <begin position="906"/>
        <end position="917"/>
    </location>
</feature>
<evidence type="ECO:0000259" key="5">
    <source>
        <dbReference type="Pfam" id="PF12001"/>
    </source>
</evidence>
<dbReference type="InterPro" id="IPR050657">
    <property type="entry name" value="Ankyrin_repeat_domain"/>
</dbReference>
<reference evidence="7" key="2">
    <citation type="submission" date="2025-08" db="UniProtKB">
        <authorList>
            <consortium name="Ensembl"/>
        </authorList>
    </citation>
    <scope>IDENTIFICATION</scope>
</reference>
<proteinExistence type="predicted"/>
<evidence type="ECO:0000313" key="8">
    <source>
        <dbReference type="Proteomes" id="UP000007648"/>
    </source>
</evidence>
<feature type="coiled-coil region" evidence="3">
    <location>
        <begin position="1802"/>
        <end position="1956"/>
    </location>
</feature>
<dbReference type="InterPro" id="IPR036770">
    <property type="entry name" value="Ankyrin_rpt-contain_sf"/>
</dbReference>
<feature type="repeat" description="ANK" evidence="2">
    <location>
        <begin position="76"/>
        <end position="108"/>
    </location>
</feature>
<evidence type="ECO:0008006" key="9">
    <source>
        <dbReference type="Google" id="ProtNLM"/>
    </source>
</evidence>
<keyword evidence="8" id="KW-1185">Reference proteome</keyword>
<feature type="compositionally biased region" description="Basic and acidic residues" evidence="4">
    <location>
        <begin position="1420"/>
        <end position="1434"/>
    </location>
</feature>
<evidence type="ECO:0000256" key="3">
    <source>
        <dbReference type="SAM" id="Coils"/>
    </source>
</evidence>
<feature type="region of interest" description="Disordered" evidence="4">
    <location>
        <begin position="875"/>
        <end position="917"/>
    </location>
</feature>
<feature type="compositionally biased region" description="Basic and acidic residues" evidence="4">
    <location>
        <begin position="767"/>
        <end position="778"/>
    </location>
</feature>
<feature type="region of interest" description="Disordered" evidence="4">
    <location>
        <begin position="478"/>
        <end position="554"/>
    </location>
</feature>
<feature type="coiled-coil region" evidence="3">
    <location>
        <begin position="1494"/>
        <end position="1542"/>
    </location>
</feature>
<dbReference type="RefSeq" id="XP_031794738.1">
    <property type="nucleotide sequence ID" value="XM_031938878.1"/>
</dbReference>
<evidence type="ECO:0000313" key="7">
    <source>
        <dbReference type="Ensembl" id="ENSSHAP00000035797.1"/>
    </source>
</evidence>
<feature type="region of interest" description="Disordered" evidence="4">
    <location>
        <begin position="597"/>
        <end position="687"/>
    </location>
</feature>
<keyword evidence="2" id="KW-0040">ANK repeat</keyword>
<dbReference type="Pfam" id="PF12001">
    <property type="entry name" value="DUF3496"/>
    <property type="match status" value="1"/>
</dbReference>
<feature type="repeat" description="ANK" evidence="2">
    <location>
        <begin position="109"/>
        <end position="141"/>
    </location>
</feature>
<dbReference type="Pfam" id="PF14915">
    <property type="entry name" value="CCDC144C"/>
    <property type="match status" value="1"/>
</dbReference>
<evidence type="ECO:0000256" key="4">
    <source>
        <dbReference type="SAM" id="MobiDB-lite"/>
    </source>
</evidence>
<accession>A0A7N4PB16</accession>
<dbReference type="PROSITE" id="PS50088">
    <property type="entry name" value="ANK_REPEAT"/>
    <property type="match status" value="4"/>
</dbReference>
<feature type="region of interest" description="Disordered" evidence="4">
    <location>
        <begin position="373"/>
        <end position="425"/>
    </location>
</feature>
<dbReference type="InterPro" id="IPR002110">
    <property type="entry name" value="Ankyrin_rpt"/>
</dbReference>
<feature type="repeat" description="ANK" evidence="2">
    <location>
        <begin position="142"/>
        <end position="174"/>
    </location>
</feature>
<gene>
    <name evidence="7" type="primary">LOC100920658</name>
</gene>
<feature type="compositionally biased region" description="Acidic residues" evidence="4">
    <location>
        <begin position="661"/>
        <end position="671"/>
    </location>
</feature>
<name>A0A7N4PB16_SARHA</name>
<feature type="region of interest" description="Disordered" evidence="4">
    <location>
        <begin position="1365"/>
        <end position="1391"/>
    </location>
</feature>
<dbReference type="PANTHER" id="PTHR24147:SF53">
    <property type="entry name" value="ANKYRIN REPEAT DOMAIN 26"/>
    <property type="match status" value="1"/>
</dbReference>
<feature type="domain" description="DUF3496" evidence="5">
    <location>
        <begin position="2273"/>
        <end position="2380"/>
    </location>
</feature>
<feature type="compositionally biased region" description="Basic and acidic residues" evidence="4">
    <location>
        <begin position="315"/>
        <end position="335"/>
    </location>
</feature>
<feature type="coiled-coil region" evidence="3">
    <location>
        <begin position="1671"/>
        <end position="1776"/>
    </location>
</feature>
<feature type="compositionally biased region" description="Polar residues" evidence="4">
    <location>
        <begin position="1365"/>
        <end position="1378"/>
    </location>
</feature>
<dbReference type="PROSITE" id="PS50297">
    <property type="entry name" value="ANK_REP_REGION"/>
    <property type="match status" value="4"/>
</dbReference>
<feature type="compositionally biased region" description="Basic and acidic residues" evidence="4">
    <location>
        <begin position="875"/>
        <end position="898"/>
    </location>
</feature>
<dbReference type="GeneID" id="100920658"/>
<organism evidence="7 8">
    <name type="scientific">Sarcophilus harrisii</name>
    <name type="common">Tasmanian devil</name>
    <name type="synonym">Sarcophilus laniarius</name>
    <dbReference type="NCBI Taxonomy" id="9305"/>
    <lineage>
        <taxon>Eukaryota</taxon>
        <taxon>Metazoa</taxon>
        <taxon>Chordata</taxon>
        <taxon>Craniata</taxon>
        <taxon>Vertebrata</taxon>
        <taxon>Euteleostomi</taxon>
        <taxon>Mammalia</taxon>
        <taxon>Metatheria</taxon>
        <taxon>Dasyuromorphia</taxon>
        <taxon>Dasyuridae</taxon>
        <taxon>Sarcophilus</taxon>
    </lineage>
</organism>
<feature type="coiled-coil region" evidence="3">
    <location>
        <begin position="1251"/>
        <end position="1304"/>
    </location>
</feature>
<feature type="region of interest" description="Disordered" evidence="4">
    <location>
        <begin position="840"/>
        <end position="860"/>
    </location>
</feature>
<protein>
    <recommendedName>
        <fullName evidence="9">CCDC144C-like coiled-coil domain-containing protein</fullName>
    </recommendedName>
</protein>
<feature type="compositionally biased region" description="Polar residues" evidence="4">
    <location>
        <begin position="1035"/>
        <end position="1045"/>
    </location>
</feature>
<dbReference type="InParanoid" id="A0A7N4PB16"/>
<feature type="coiled-coil region" evidence="3">
    <location>
        <begin position="1568"/>
        <end position="1626"/>
    </location>
</feature>
<dbReference type="InterPro" id="IPR021885">
    <property type="entry name" value="DUF3496"/>
</dbReference>
<feature type="region of interest" description="Disordered" evidence="4">
    <location>
        <begin position="1420"/>
        <end position="1454"/>
    </location>
</feature>
<dbReference type="Ensembl" id="ENSSHAT00000051448.1">
    <property type="protein sequence ID" value="ENSSHAP00000035797.1"/>
    <property type="gene ID" value="ENSSHAG00000026856.1"/>
</dbReference>
<feature type="compositionally biased region" description="Acidic residues" evidence="4">
    <location>
        <begin position="779"/>
        <end position="795"/>
    </location>
</feature>
<dbReference type="GeneTree" id="ENSGT00940000153661"/>
<dbReference type="FunCoup" id="A0A7N4PB16">
    <property type="interactions" value="603"/>
</dbReference>
<dbReference type="PANTHER" id="PTHR24147">
    <property type="entry name" value="ANKYRIN REPEAT DOMAIN 36-RELATED"/>
    <property type="match status" value="1"/>
</dbReference>
<feature type="compositionally biased region" description="Acidic residues" evidence="4">
    <location>
        <begin position="503"/>
        <end position="545"/>
    </location>
</feature>
<feature type="compositionally biased region" description="Polar residues" evidence="4">
    <location>
        <begin position="629"/>
        <end position="648"/>
    </location>
</feature>
<feature type="coiled-coil region" evidence="3">
    <location>
        <begin position="1992"/>
        <end position="2116"/>
    </location>
</feature>
<dbReference type="Proteomes" id="UP000007648">
    <property type="component" value="Unassembled WGS sequence"/>
</dbReference>
<feature type="domain" description="CCDC144C-like coiled-coil" evidence="6">
    <location>
        <begin position="1548"/>
        <end position="2019"/>
    </location>
</feature>